<keyword evidence="13" id="KW-0961">Cell wall biogenesis/degradation</keyword>
<dbReference type="SUPFAM" id="SSF56601">
    <property type="entry name" value="beta-lactamase/transpeptidase-like"/>
    <property type="match status" value="1"/>
</dbReference>
<dbReference type="Pfam" id="PF00912">
    <property type="entry name" value="Transgly"/>
    <property type="match status" value="1"/>
</dbReference>
<keyword evidence="20" id="KW-1185">Reference proteome</keyword>
<keyword evidence="11 16" id="KW-0472">Membrane</keyword>
<evidence type="ECO:0000256" key="1">
    <source>
        <dbReference type="ARBA" id="ARBA00022475"/>
    </source>
</evidence>
<evidence type="ECO:0000256" key="6">
    <source>
        <dbReference type="ARBA" id="ARBA00022692"/>
    </source>
</evidence>
<evidence type="ECO:0000256" key="9">
    <source>
        <dbReference type="ARBA" id="ARBA00022984"/>
    </source>
</evidence>
<dbReference type="EC" id="2.4.-.-" evidence="19"/>
<keyword evidence="9" id="KW-0573">Peptidoglycan synthesis</keyword>
<keyword evidence="8" id="KW-0133">Cell shape</keyword>
<evidence type="ECO:0000256" key="11">
    <source>
        <dbReference type="ARBA" id="ARBA00023136"/>
    </source>
</evidence>
<evidence type="ECO:0000256" key="14">
    <source>
        <dbReference type="ARBA" id="ARBA00034000"/>
    </source>
</evidence>
<comment type="caution">
    <text evidence="19">The sequence shown here is derived from an EMBL/GenBank/DDBJ whole genome shotgun (WGS) entry which is preliminary data.</text>
</comment>
<keyword evidence="4 19" id="KW-0328">Glycosyltransferase</keyword>
<evidence type="ECO:0000256" key="13">
    <source>
        <dbReference type="ARBA" id="ARBA00023316"/>
    </source>
</evidence>
<evidence type="ECO:0000256" key="7">
    <source>
        <dbReference type="ARBA" id="ARBA00022801"/>
    </source>
</evidence>
<dbReference type="PANTHER" id="PTHR32282:SF32">
    <property type="entry name" value="PENICILLIN-BINDING PROTEIN 2A"/>
    <property type="match status" value="1"/>
</dbReference>
<dbReference type="EMBL" id="JAROCA020000001">
    <property type="protein sequence ID" value="MDY0405319.1"/>
    <property type="molecule type" value="Genomic_DNA"/>
</dbReference>
<protein>
    <submittedName>
        <fullName evidence="19">Transglycosylase domain-containing protein</fullName>
        <ecNumber evidence="19">2.4.-.-</ecNumber>
    </submittedName>
</protein>
<evidence type="ECO:0000256" key="10">
    <source>
        <dbReference type="ARBA" id="ARBA00022989"/>
    </source>
</evidence>
<dbReference type="Proteomes" id="UP001228376">
    <property type="component" value="Unassembled WGS sequence"/>
</dbReference>
<keyword evidence="2" id="KW-0121">Carboxypeptidase</keyword>
<keyword evidence="6 16" id="KW-0812">Transmembrane</keyword>
<keyword evidence="10 16" id="KW-1133">Transmembrane helix</keyword>
<evidence type="ECO:0000259" key="17">
    <source>
        <dbReference type="Pfam" id="PF00905"/>
    </source>
</evidence>
<feature type="domain" description="Penicillin-binding protein transpeptidase" evidence="17">
    <location>
        <begin position="420"/>
        <end position="665"/>
    </location>
</feature>
<dbReference type="GO" id="GO:0016757">
    <property type="term" value="F:glycosyltransferase activity"/>
    <property type="evidence" value="ECO:0007669"/>
    <property type="project" value="UniProtKB-KW"/>
</dbReference>
<dbReference type="SUPFAM" id="SSF53955">
    <property type="entry name" value="Lysozyme-like"/>
    <property type="match status" value="1"/>
</dbReference>
<dbReference type="Gene3D" id="3.90.1310.40">
    <property type="match status" value="1"/>
</dbReference>
<dbReference type="PANTHER" id="PTHR32282">
    <property type="entry name" value="BINDING PROTEIN TRANSPEPTIDASE, PUTATIVE-RELATED"/>
    <property type="match status" value="1"/>
</dbReference>
<dbReference type="InterPro" id="IPR012338">
    <property type="entry name" value="Beta-lactam/transpept-like"/>
</dbReference>
<dbReference type="Gene3D" id="1.10.3810.10">
    <property type="entry name" value="Biosynthetic peptidoglycan transglycosylase-like"/>
    <property type="match status" value="1"/>
</dbReference>
<gene>
    <name evidence="19" type="ORF">P5G51_007830</name>
</gene>
<proteinExistence type="predicted"/>
<dbReference type="Pfam" id="PF00905">
    <property type="entry name" value="Transpeptidase"/>
    <property type="match status" value="1"/>
</dbReference>
<evidence type="ECO:0000313" key="20">
    <source>
        <dbReference type="Proteomes" id="UP001228376"/>
    </source>
</evidence>
<dbReference type="Gene3D" id="3.40.710.10">
    <property type="entry name" value="DD-peptidase/beta-lactamase superfamily"/>
    <property type="match status" value="1"/>
</dbReference>
<evidence type="ECO:0000259" key="18">
    <source>
        <dbReference type="Pfam" id="PF00912"/>
    </source>
</evidence>
<organism evidence="19 20">
    <name type="scientific">Tigheibacillus jepli</name>
    <dbReference type="NCBI Taxonomy" id="3035914"/>
    <lineage>
        <taxon>Bacteria</taxon>
        <taxon>Bacillati</taxon>
        <taxon>Bacillota</taxon>
        <taxon>Bacilli</taxon>
        <taxon>Bacillales</taxon>
        <taxon>Bacillaceae</taxon>
        <taxon>Tigheibacillus</taxon>
    </lineage>
</organism>
<sequence length="903" mass="100190">MDLKQLLKNTTNKVKELWKTGKIQRSSRITYDVVWNVILFIGIIAFIGLFFGVGLGAGYFASLVKDEPILDYKTMKSDIYNYEETSKLYFAGNKYFADVNSDLHREKIKLKNVSKNLIDAVIATEDEHFREHKGVVPKAIVRAILQEAVNSNVKSGGSTLTQQLIKNQLLTNEVSFERKGKEILLALRLERFFTKDEILEAYLNIIPYGREASGKNIAGIQTAAKGIFGVDAKDLSLPQAAYLAGMPQNPYYYTPFSVGGKLKDKDGLKPGINRMKTVLKRMYNEKYITKDQYQKAIHYNIVKDFTKKSASPREKNPILSTELEERAKDILVKIIAKKDGHSMKELNKDKKLKEKYNMLAEQDLRQKGYKIYSTIDKDLYTKFQKVARDYAYYGPDAVVTVTDKNGKSKQITQKVQTGSVLIENKTGKILSFVGNRDYSRSNQLNYATAPRPNGSTMKPLLDYAPAMEKGIIQPGTPIADTPEPILFPGTSYSPHNYAGGYHGIVSARDALKNSYNIPAVKTYAKIINDNPAKEYLDKMGITTLEKGDYYYPSLSLGQPTRGITVEENTNAFATFGNNGKFVDAYMIEKITTSDGKIVYQHKSKPVKVFSPQTTYLTLDMMRDVIHSGTAAYIPSQLKYGGVDWAGKTGTSQDWKDAWFVGTNPNVTLGTWIGYRTPKSLLCSGCSLTYSQRVNKLWAELVNTATDENKKLMAPTHKFKQPDGIVHRSYCAVSGMLPSDLCSKAGLVKSDIFNAKYAPTKVDDSLIGGSFVQVNGRAVAAGPKTPKEFVNGNGLSFNPDFLKRNGYDRISDLTQLYPRIDRKKWEKIGFSKGQSTGSISDSGKAPTAPGGVQASGAISLGANQVAMLSVIGFTVHPAAVHPLAILVTQQAQAITFQINQVFIS</sequence>
<evidence type="ECO:0000256" key="15">
    <source>
        <dbReference type="ARBA" id="ARBA00049902"/>
    </source>
</evidence>
<keyword evidence="1" id="KW-1003">Cell membrane</keyword>
<evidence type="ECO:0000256" key="3">
    <source>
        <dbReference type="ARBA" id="ARBA00022670"/>
    </source>
</evidence>
<dbReference type="InterPro" id="IPR036950">
    <property type="entry name" value="PBP_transglycosylase"/>
</dbReference>
<feature type="transmembrane region" description="Helical" evidence="16">
    <location>
        <begin position="33"/>
        <end position="60"/>
    </location>
</feature>
<keyword evidence="12" id="KW-0511">Multifunctional enzyme</keyword>
<evidence type="ECO:0000256" key="2">
    <source>
        <dbReference type="ARBA" id="ARBA00022645"/>
    </source>
</evidence>
<keyword evidence="3" id="KW-0645">Protease</keyword>
<evidence type="ECO:0000256" key="12">
    <source>
        <dbReference type="ARBA" id="ARBA00023268"/>
    </source>
</evidence>
<evidence type="ECO:0000313" key="19">
    <source>
        <dbReference type="EMBL" id="MDY0405319.1"/>
    </source>
</evidence>
<evidence type="ECO:0000256" key="16">
    <source>
        <dbReference type="SAM" id="Phobius"/>
    </source>
</evidence>
<evidence type="ECO:0000256" key="5">
    <source>
        <dbReference type="ARBA" id="ARBA00022679"/>
    </source>
</evidence>
<keyword evidence="5 19" id="KW-0808">Transferase</keyword>
<reference evidence="19 20" key="1">
    <citation type="submission" date="2023-10" db="EMBL/GenBank/DDBJ databases">
        <title>179-bfca-hs.</title>
        <authorList>
            <person name="Miliotis G."/>
            <person name="Sengupta P."/>
            <person name="Hameed A."/>
            <person name="Chuvochina M."/>
            <person name="Mcdonagh F."/>
            <person name="Simpson A.C."/>
            <person name="Singh N.K."/>
            <person name="Rekha P.D."/>
            <person name="Raman K."/>
            <person name="Hugenholtz P."/>
            <person name="Venkateswaran K."/>
        </authorList>
    </citation>
    <scope>NUCLEOTIDE SEQUENCE [LARGE SCALE GENOMIC DNA]</scope>
    <source>
        <strain evidence="19 20">179-BFC-A-HS</strain>
    </source>
</reference>
<keyword evidence="7" id="KW-0378">Hydrolase</keyword>
<accession>A0ABU5CG69</accession>
<dbReference type="InterPro" id="IPR023346">
    <property type="entry name" value="Lysozyme-like_dom_sf"/>
</dbReference>
<evidence type="ECO:0000256" key="4">
    <source>
        <dbReference type="ARBA" id="ARBA00022676"/>
    </source>
</evidence>
<dbReference type="InterPro" id="IPR050396">
    <property type="entry name" value="Glycosyltr_51/Transpeptidase"/>
</dbReference>
<comment type="catalytic activity">
    <reaction evidence="14">
        <text>Preferential cleavage: (Ac)2-L-Lys-D-Ala-|-D-Ala. Also transpeptidation of peptidyl-alanyl moieties that are N-acyl substituents of D-alanine.</text>
        <dbReference type="EC" id="3.4.16.4"/>
    </reaction>
</comment>
<comment type="catalytic activity">
    <reaction evidence="15">
        <text>[GlcNAc-(1-&gt;4)-Mur2Ac(oyl-L-Ala-gamma-D-Glu-L-Lys-D-Ala-D-Ala)](n)-di-trans,octa-cis-undecaprenyl diphosphate + beta-D-GlcNAc-(1-&gt;4)-Mur2Ac(oyl-L-Ala-gamma-D-Glu-L-Lys-D-Ala-D-Ala)-di-trans,octa-cis-undecaprenyl diphosphate = [GlcNAc-(1-&gt;4)-Mur2Ac(oyl-L-Ala-gamma-D-Glu-L-Lys-D-Ala-D-Ala)](n+1)-di-trans,octa-cis-undecaprenyl diphosphate + di-trans,octa-cis-undecaprenyl diphosphate + H(+)</text>
        <dbReference type="Rhea" id="RHEA:23708"/>
        <dbReference type="Rhea" id="RHEA-COMP:9602"/>
        <dbReference type="Rhea" id="RHEA-COMP:9603"/>
        <dbReference type="ChEBI" id="CHEBI:15378"/>
        <dbReference type="ChEBI" id="CHEBI:58405"/>
        <dbReference type="ChEBI" id="CHEBI:60033"/>
        <dbReference type="ChEBI" id="CHEBI:78435"/>
        <dbReference type="EC" id="2.4.99.28"/>
    </reaction>
</comment>
<evidence type="ECO:0000256" key="8">
    <source>
        <dbReference type="ARBA" id="ARBA00022960"/>
    </source>
</evidence>
<dbReference type="InterPro" id="IPR001460">
    <property type="entry name" value="PCN-bd_Tpept"/>
</dbReference>
<name>A0ABU5CG69_9BACI</name>
<feature type="domain" description="Glycosyl transferase family 51" evidence="18">
    <location>
        <begin position="96"/>
        <end position="282"/>
    </location>
</feature>
<dbReference type="InterPro" id="IPR001264">
    <property type="entry name" value="Glyco_trans_51"/>
</dbReference>
<dbReference type="RefSeq" id="WP_320384471.1">
    <property type="nucleotide sequence ID" value="NZ_JAROCA020000001.1"/>
</dbReference>